<feature type="transmembrane region" description="Helical" evidence="5">
    <location>
        <begin position="127"/>
        <end position="144"/>
    </location>
</feature>
<keyword evidence="3 5" id="KW-1133">Transmembrane helix</keyword>
<evidence type="ECO:0000256" key="2">
    <source>
        <dbReference type="ARBA" id="ARBA00022692"/>
    </source>
</evidence>
<dbReference type="InterPro" id="IPR044878">
    <property type="entry name" value="UbiA_sf"/>
</dbReference>
<evidence type="ECO:0000256" key="4">
    <source>
        <dbReference type="ARBA" id="ARBA00023136"/>
    </source>
</evidence>
<dbReference type="InterPro" id="IPR000537">
    <property type="entry name" value="UbiA_prenyltransferase"/>
</dbReference>
<feature type="transmembrane region" description="Helical" evidence="5">
    <location>
        <begin position="12"/>
        <end position="28"/>
    </location>
</feature>
<dbReference type="Gene3D" id="1.20.120.1780">
    <property type="entry name" value="UbiA prenyltransferase"/>
    <property type="match status" value="1"/>
</dbReference>
<name>A0A660SKG7_UNCW3</name>
<feature type="transmembrane region" description="Helical" evidence="5">
    <location>
        <begin position="245"/>
        <end position="264"/>
    </location>
</feature>
<feature type="transmembrane region" description="Helical" evidence="5">
    <location>
        <begin position="195"/>
        <end position="213"/>
    </location>
</feature>
<dbReference type="PANTHER" id="PTHR42723:SF1">
    <property type="entry name" value="CHLOROPHYLL SYNTHASE, CHLOROPLASTIC"/>
    <property type="match status" value="1"/>
</dbReference>
<keyword evidence="4 5" id="KW-0472">Membrane</keyword>
<comment type="caution">
    <text evidence="6">The sequence shown here is derived from an EMBL/GenBank/DDBJ whole genome shotgun (WGS) entry which is preliminary data.</text>
</comment>
<feature type="transmembrane region" description="Helical" evidence="5">
    <location>
        <begin position="76"/>
        <end position="93"/>
    </location>
</feature>
<gene>
    <name evidence="6" type="ORF">DRP53_04985</name>
</gene>
<dbReference type="Gene3D" id="1.10.357.140">
    <property type="entry name" value="UbiA prenyltransferase"/>
    <property type="match status" value="1"/>
</dbReference>
<keyword evidence="2 5" id="KW-0812">Transmembrane</keyword>
<feature type="transmembrane region" description="Helical" evidence="5">
    <location>
        <begin position="99"/>
        <end position="115"/>
    </location>
</feature>
<dbReference type="Pfam" id="PF01040">
    <property type="entry name" value="UbiA"/>
    <property type="match status" value="1"/>
</dbReference>
<feature type="transmembrane region" description="Helical" evidence="5">
    <location>
        <begin position="220"/>
        <end position="239"/>
    </location>
</feature>
<dbReference type="GO" id="GO:0016765">
    <property type="term" value="F:transferase activity, transferring alkyl or aryl (other than methyl) groups"/>
    <property type="evidence" value="ECO:0007669"/>
    <property type="project" value="InterPro"/>
</dbReference>
<dbReference type="PANTHER" id="PTHR42723">
    <property type="entry name" value="CHLOROPHYLL SYNTHASE"/>
    <property type="match status" value="1"/>
</dbReference>
<reference evidence="6 7" key="1">
    <citation type="submission" date="2018-06" db="EMBL/GenBank/DDBJ databases">
        <title>Extensive metabolic versatility and redundancy in microbially diverse, dynamic hydrothermal sediments.</title>
        <authorList>
            <person name="Dombrowski N."/>
            <person name="Teske A."/>
            <person name="Baker B.J."/>
        </authorList>
    </citation>
    <scope>NUCLEOTIDE SEQUENCE [LARGE SCALE GENOMIC DNA]</scope>
    <source>
        <strain evidence="6">B36_G15</strain>
    </source>
</reference>
<dbReference type="InterPro" id="IPR050475">
    <property type="entry name" value="Prenyltransferase_related"/>
</dbReference>
<dbReference type="GO" id="GO:0016020">
    <property type="term" value="C:membrane"/>
    <property type="evidence" value="ECO:0007669"/>
    <property type="project" value="UniProtKB-SubCell"/>
</dbReference>
<comment type="subcellular location">
    <subcellularLocation>
        <location evidence="1">Membrane</location>
        <topology evidence="1">Multi-pass membrane protein</topology>
    </subcellularLocation>
</comment>
<evidence type="ECO:0000256" key="1">
    <source>
        <dbReference type="ARBA" id="ARBA00004141"/>
    </source>
</evidence>
<evidence type="ECO:0000313" key="7">
    <source>
        <dbReference type="Proteomes" id="UP000268469"/>
    </source>
</evidence>
<proteinExistence type="predicted"/>
<sequence length="269" mass="29450">MIARLLRIENIVITYVSILIGGWIGTGIDLDINLILAGIAGAAAAGFGNIVNDIIDLPIDKRNNPSRPLPSGAVSLRTAKILALLFLSISIMAGFKLQRLPFLLILGSLFLLYSYSRWIKLTPFSNIMVAILATFCFLLGGLVTNTQGYLSLVPLSLCYHFGRELVKDIIDIKGDRLYGSRSLAIILGEKKAGRAAIGSIVLFTILLPLPYCSRFVTIEYLYIVSPLVPINILILRNIIIRRFTAASTLMKYGMVVALLAVLLGSRHVF</sequence>
<dbReference type="AlphaFoldDB" id="A0A660SKG7"/>
<protein>
    <recommendedName>
        <fullName evidence="8">Geranylgeranylglycerol-phosphate geranylgeranyltransferase</fullName>
    </recommendedName>
</protein>
<evidence type="ECO:0000256" key="3">
    <source>
        <dbReference type="ARBA" id="ARBA00022989"/>
    </source>
</evidence>
<feature type="transmembrane region" description="Helical" evidence="5">
    <location>
        <begin position="34"/>
        <end position="55"/>
    </location>
</feature>
<organism evidence="6 7">
    <name type="scientific">candidate division WOR-3 bacterium</name>
    <dbReference type="NCBI Taxonomy" id="2052148"/>
    <lineage>
        <taxon>Bacteria</taxon>
        <taxon>Bacteria division WOR-3</taxon>
    </lineage>
</organism>
<evidence type="ECO:0000313" key="6">
    <source>
        <dbReference type="EMBL" id="RKX70450.1"/>
    </source>
</evidence>
<dbReference type="Proteomes" id="UP000268469">
    <property type="component" value="Unassembled WGS sequence"/>
</dbReference>
<accession>A0A660SKG7</accession>
<evidence type="ECO:0000256" key="5">
    <source>
        <dbReference type="SAM" id="Phobius"/>
    </source>
</evidence>
<evidence type="ECO:0008006" key="8">
    <source>
        <dbReference type="Google" id="ProtNLM"/>
    </source>
</evidence>
<dbReference type="EMBL" id="QNBE01000039">
    <property type="protein sequence ID" value="RKX70450.1"/>
    <property type="molecule type" value="Genomic_DNA"/>
</dbReference>